<accession>A0ABZ2YQ49</accession>
<dbReference type="EMBL" id="CP149822">
    <property type="protein sequence ID" value="WZN41021.1"/>
    <property type="molecule type" value="Genomic_DNA"/>
</dbReference>
<evidence type="ECO:0000313" key="3">
    <source>
        <dbReference type="Proteomes" id="UP001485459"/>
    </source>
</evidence>
<dbReference type="RefSeq" id="WP_341835882.1">
    <property type="nucleotide sequence ID" value="NZ_CP149822.1"/>
</dbReference>
<dbReference type="InterPro" id="IPR013324">
    <property type="entry name" value="RNA_pol_sigma_r3/r4-like"/>
</dbReference>
<name>A0ABZ2YQ49_9BACT</name>
<dbReference type="PANTHER" id="PTHR47756:SF2">
    <property type="entry name" value="BLL6612 PROTEIN"/>
    <property type="match status" value="1"/>
</dbReference>
<dbReference type="InterPro" id="IPR046531">
    <property type="entry name" value="DUF6596"/>
</dbReference>
<dbReference type="Pfam" id="PF20239">
    <property type="entry name" value="DUF6596"/>
    <property type="match status" value="1"/>
</dbReference>
<dbReference type="PANTHER" id="PTHR47756">
    <property type="entry name" value="BLL6612 PROTEIN-RELATED"/>
    <property type="match status" value="1"/>
</dbReference>
<evidence type="ECO:0000259" key="1">
    <source>
        <dbReference type="Pfam" id="PF20239"/>
    </source>
</evidence>
<reference evidence="3" key="1">
    <citation type="submission" date="2024-03" db="EMBL/GenBank/DDBJ databases">
        <title>Chitinophaga horti sp. nov., isolated from garden soil.</title>
        <authorList>
            <person name="Lee D.S."/>
            <person name="Han D.M."/>
            <person name="Baek J.H."/>
            <person name="Choi D.G."/>
            <person name="Jeon J.H."/>
            <person name="Jeon C.O."/>
        </authorList>
    </citation>
    <scope>NUCLEOTIDE SEQUENCE [LARGE SCALE GENOMIC DNA]</scope>
    <source>
        <strain evidence="3">GPA1</strain>
    </source>
</reference>
<protein>
    <submittedName>
        <fullName evidence="2">DUF6596 domain-containing protein</fullName>
    </submittedName>
</protein>
<proteinExistence type="predicted"/>
<dbReference type="Proteomes" id="UP001485459">
    <property type="component" value="Chromosome"/>
</dbReference>
<keyword evidence="3" id="KW-1185">Reference proteome</keyword>
<dbReference type="SUPFAM" id="SSF88659">
    <property type="entry name" value="Sigma3 and sigma4 domains of RNA polymerase sigma factors"/>
    <property type="match status" value="1"/>
</dbReference>
<evidence type="ECO:0000313" key="2">
    <source>
        <dbReference type="EMBL" id="WZN41021.1"/>
    </source>
</evidence>
<gene>
    <name evidence="2" type="ORF">WJU16_23960</name>
</gene>
<dbReference type="InterPro" id="IPR013325">
    <property type="entry name" value="RNA_pol_sigma_r2"/>
</dbReference>
<dbReference type="SUPFAM" id="SSF88946">
    <property type="entry name" value="Sigma2 domain of RNA polymerase sigma factors"/>
    <property type="match status" value="1"/>
</dbReference>
<sequence>MPDAADISLNALLQRLYRQCFGKMTGHLLFMDASLTLADAEDMVQEAFTSAAATWPRQLPDQPEAWLYGAVRNMSRRRQARKPPVIPLTHLPAAPAPEAPPANGDLELLRLLFACMHAKFPPKVQLITALRYVFSLQVQQIGELLGMEADSISKVLYRQRQQLRAGDIAFRSGFVWWSAEKVQLALKALYIIFTEGWKIMDEPLCEDALSLTRETIRRARVCVHDAKALYALMLFQLSRWNTRTGPAGELLELEHQNRAAWNHDMIRVGTGYLKQAAATSTESPYHFEASIAYFHATAPSFAATPWLQIAGLYRQLAALAPSPFVTLNHAIALHFAGQTRAALEMLALLGMDPFMQHHHLLHAALARIHTDLGNPPAALLHYRKALHGKPTPGEAAFIRTRIAAILGASA</sequence>
<dbReference type="Gene3D" id="1.10.1740.10">
    <property type="match status" value="1"/>
</dbReference>
<feature type="domain" description="DUF6596" evidence="1">
    <location>
        <begin position="185"/>
        <end position="277"/>
    </location>
</feature>
<organism evidence="2 3">
    <name type="scientific">Chitinophaga pollutisoli</name>
    <dbReference type="NCBI Taxonomy" id="3133966"/>
    <lineage>
        <taxon>Bacteria</taxon>
        <taxon>Pseudomonadati</taxon>
        <taxon>Bacteroidota</taxon>
        <taxon>Chitinophagia</taxon>
        <taxon>Chitinophagales</taxon>
        <taxon>Chitinophagaceae</taxon>
        <taxon>Chitinophaga</taxon>
    </lineage>
</organism>